<keyword evidence="1" id="KW-0175">Coiled coil</keyword>
<dbReference type="PANTHER" id="PTHR35893:SF3">
    <property type="entry name" value="INNER MEMBRANE PROTEIN"/>
    <property type="match status" value="1"/>
</dbReference>
<dbReference type="EMBL" id="AHON02000013">
    <property type="protein sequence ID" value="EKO35308.1"/>
    <property type="molecule type" value="Genomic_DNA"/>
</dbReference>
<dbReference type="GeneID" id="29740234"/>
<feature type="transmembrane region" description="Helical" evidence="2">
    <location>
        <begin position="70"/>
        <end position="89"/>
    </location>
</feature>
<protein>
    <submittedName>
        <fullName evidence="3">PF05957 family protein</fullName>
    </submittedName>
</protein>
<dbReference type="RefSeq" id="WP_004459962.1">
    <property type="nucleotide sequence ID" value="NZ_AHON02000013.1"/>
</dbReference>
<evidence type="ECO:0000256" key="1">
    <source>
        <dbReference type="SAM" id="Coils"/>
    </source>
</evidence>
<proteinExistence type="predicted"/>
<keyword evidence="4" id="KW-1185">Reference proteome</keyword>
<organism evidence="3 4">
    <name type="scientific">Leptospira santarosai str. MOR084</name>
    <dbReference type="NCBI Taxonomy" id="1049984"/>
    <lineage>
        <taxon>Bacteria</taxon>
        <taxon>Pseudomonadati</taxon>
        <taxon>Spirochaetota</taxon>
        <taxon>Spirochaetia</taxon>
        <taxon>Leptospirales</taxon>
        <taxon>Leptospiraceae</taxon>
        <taxon>Leptospira</taxon>
    </lineage>
</organism>
<dbReference type="PANTHER" id="PTHR35893">
    <property type="entry name" value="INNER MEMBRANE PROTEIN-RELATED"/>
    <property type="match status" value="1"/>
</dbReference>
<name>A0A0E2BUR9_9LEPT</name>
<accession>A0A0E2BUR9</accession>
<feature type="coiled-coil region" evidence="1">
    <location>
        <begin position="5"/>
        <end position="47"/>
    </location>
</feature>
<gene>
    <name evidence="3" type="ORF">LEP1GSC179_0959</name>
</gene>
<keyword evidence="2" id="KW-0472">Membrane</keyword>
<evidence type="ECO:0000256" key="2">
    <source>
        <dbReference type="SAM" id="Phobius"/>
    </source>
</evidence>
<comment type="caution">
    <text evidence="3">The sequence shown here is derived from an EMBL/GenBank/DDBJ whole genome shotgun (WGS) entry which is preliminary data.</text>
</comment>
<sequence>MTSKTEDFNEEVESLKDKAKRITGKAREEYLEHVSDLKEKIKQISGDTSEKAKQIIDQTGTYIKENPQKATLIGLGVGLGIGLLVGMLIRRK</sequence>
<evidence type="ECO:0000313" key="4">
    <source>
        <dbReference type="Proteomes" id="UP000006329"/>
    </source>
</evidence>
<evidence type="ECO:0000313" key="3">
    <source>
        <dbReference type="EMBL" id="EKO35308.1"/>
    </source>
</evidence>
<dbReference type="GO" id="GO:0043022">
    <property type="term" value="F:ribosome binding"/>
    <property type="evidence" value="ECO:0007669"/>
    <property type="project" value="InterPro"/>
</dbReference>
<dbReference type="InterPro" id="IPR010279">
    <property type="entry name" value="YqjD/ElaB"/>
</dbReference>
<reference evidence="3" key="1">
    <citation type="submission" date="2012-10" db="EMBL/GenBank/DDBJ databases">
        <authorList>
            <person name="Harkins D.M."/>
            <person name="Durkin A.S."/>
            <person name="Brinkac L.M."/>
            <person name="Haft D.H."/>
            <person name="Selengut J.D."/>
            <person name="Sanka R."/>
            <person name="DePew J."/>
            <person name="Purushe J."/>
            <person name="Matthias M.A."/>
            <person name="Vinetz J.M."/>
            <person name="Sutton G.G."/>
            <person name="Nierman W.C."/>
            <person name="Fouts D.E."/>
        </authorList>
    </citation>
    <scope>NUCLEOTIDE SEQUENCE [LARGE SCALE GENOMIC DNA]</scope>
    <source>
        <strain evidence="3">MOR084</strain>
    </source>
</reference>
<dbReference type="AlphaFoldDB" id="A0A0E2BUR9"/>
<keyword evidence="2" id="KW-1133">Transmembrane helix</keyword>
<keyword evidence="2" id="KW-0812">Transmembrane</keyword>
<dbReference type="Proteomes" id="UP000006329">
    <property type="component" value="Unassembled WGS sequence"/>
</dbReference>